<protein>
    <submittedName>
        <fullName evidence="2">Di-glucose binding with Kinesin motor domain-like protein</fullName>
    </submittedName>
</protein>
<reference evidence="2" key="1">
    <citation type="submission" date="2015-12" db="EMBL/GenBank/DDBJ databases">
        <title>Update maize B73 reference genome by single molecule sequencing technologies.</title>
        <authorList>
            <consortium name="Maize Genome Sequencing Project"/>
            <person name="Ware D."/>
        </authorList>
    </citation>
    <scope>NUCLEOTIDE SEQUENCE</scope>
    <source>
        <tissue evidence="2">Seedling</tissue>
    </source>
</reference>
<evidence type="ECO:0000256" key="1">
    <source>
        <dbReference type="SAM" id="MobiDB-lite"/>
    </source>
</evidence>
<dbReference type="EMBL" id="CM000784">
    <property type="protein sequence ID" value="AQK93542.1"/>
    <property type="molecule type" value="Genomic_DNA"/>
</dbReference>
<sequence>MVGRAKQDSKNKNAHNKSMEEGIQALEVKNKAKDMLTLNLQEKANPTQYPVMEPNPIDTQSGFNIRLSIIIYVIRTYHQLAMCGTHNRRCCCLRIIALTFSRIF</sequence>
<feature type="non-terminal residue" evidence="2">
    <location>
        <position position="104"/>
    </location>
</feature>
<dbReference type="STRING" id="4577.A0A1D6FPI9"/>
<accession>A0A1D6FPI9</accession>
<evidence type="ECO:0000313" key="2">
    <source>
        <dbReference type="EMBL" id="AQK93543.1"/>
    </source>
</evidence>
<dbReference type="EMBL" id="CM000784">
    <property type="protein sequence ID" value="AQK93543.1"/>
    <property type="molecule type" value="Genomic_DNA"/>
</dbReference>
<feature type="region of interest" description="Disordered" evidence="1">
    <location>
        <begin position="1"/>
        <end position="21"/>
    </location>
</feature>
<name>A0A1D6FPI9_MAIZE</name>
<feature type="compositionally biased region" description="Basic and acidic residues" evidence="1">
    <location>
        <begin position="1"/>
        <end position="11"/>
    </location>
</feature>
<dbReference type="AlphaFoldDB" id="A0A1D6FPI9"/>
<dbReference type="InParanoid" id="A0A1D6FPI9"/>
<organism evidence="2">
    <name type="scientific">Zea mays</name>
    <name type="common">Maize</name>
    <dbReference type="NCBI Taxonomy" id="4577"/>
    <lineage>
        <taxon>Eukaryota</taxon>
        <taxon>Viridiplantae</taxon>
        <taxon>Streptophyta</taxon>
        <taxon>Embryophyta</taxon>
        <taxon>Tracheophyta</taxon>
        <taxon>Spermatophyta</taxon>
        <taxon>Magnoliopsida</taxon>
        <taxon>Liliopsida</taxon>
        <taxon>Poales</taxon>
        <taxon>Poaceae</taxon>
        <taxon>PACMAD clade</taxon>
        <taxon>Panicoideae</taxon>
        <taxon>Andropogonodae</taxon>
        <taxon>Andropogoneae</taxon>
        <taxon>Tripsacinae</taxon>
        <taxon>Zea</taxon>
    </lineage>
</organism>
<gene>
    <name evidence="2" type="ORF">ZEAMMB73_Zm00001d010155</name>
</gene>
<proteinExistence type="predicted"/>